<keyword evidence="2 4" id="KW-0413">Isomerase</keyword>
<dbReference type="Pfam" id="PF05698">
    <property type="entry name" value="Trigger_C"/>
    <property type="match status" value="1"/>
</dbReference>
<dbReference type="InterPro" id="IPR037041">
    <property type="entry name" value="Trigger_fac_C_sf"/>
</dbReference>
<sequence>MKLHEVKTKELPVLDDEFAKDVSEYDTLAELRESIVKNKQEQADKQDDLAVENALVDQVVAGMTADVPAAMIETQVDNMVHDFEYRLEQQGLKLDMYLQYTGSTMEKFRESFNEQAEKQVKVRLALEKVTELENITASEEDLENEIKRIADAYKMEVEKVRGLVPVEDVKKDLAVNKAIDFIKTNAKVTEKKASKEDEAKDKED</sequence>
<comment type="caution">
    <text evidence="4">The sequence shown here is derived from an EMBL/GenBank/DDBJ whole genome shotgun (WGS) entry which is preliminary data.</text>
</comment>
<dbReference type="InterPro" id="IPR008880">
    <property type="entry name" value="Trigger_fac_C"/>
</dbReference>
<reference evidence="4" key="1">
    <citation type="submission" date="2019-08" db="EMBL/GenBank/DDBJ databases">
        <authorList>
            <person name="Kucharzyk K."/>
            <person name="Murdoch R.W."/>
            <person name="Higgins S."/>
            <person name="Loffler F."/>
        </authorList>
    </citation>
    <scope>NUCLEOTIDE SEQUENCE</scope>
</reference>
<proteinExistence type="predicted"/>
<evidence type="ECO:0000256" key="1">
    <source>
        <dbReference type="ARBA" id="ARBA00023110"/>
    </source>
</evidence>
<dbReference type="Gene3D" id="1.10.3120.10">
    <property type="entry name" value="Trigger factor, C-terminal domain"/>
    <property type="match status" value="1"/>
</dbReference>
<accession>A0A645AB57</accession>
<evidence type="ECO:0000256" key="2">
    <source>
        <dbReference type="ARBA" id="ARBA00023235"/>
    </source>
</evidence>
<dbReference type="EMBL" id="VSSQ01012882">
    <property type="protein sequence ID" value="MPM50247.1"/>
    <property type="molecule type" value="Genomic_DNA"/>
</dbReference>
<dbReference type="EC" id="5.2.1.8" evidence="4"/>
<name>A0A645AB57_9ZZZZ</name>
<dbReference type="InterPro" id="IPR027304">
    <property type="entry name" value="Trigger_fact/SurA_dom_sf"/>
</dbReference>
<dbReference type="SUPFAM" id="SSF109998">
    <property type="entry name" value="Triger factor/SurA peptide-binding domain-like"/>
    <property type="match status" value="1"/>
</dbReference>
<dbReference type="GO" id="GO:0006457">
    <property type="term" value="P:protein folding"/>
    <property type="evidence" value="ECO:0007669"/>
    <property type="project" value="InterPro"/>
</dbReference>
<gene>
    <name evidence="4" type="primary">tig_36</name>
    <name evidence="4" type="ORF">SDC9_96983</name>
</gene>
<protein>
    <submittedName>
        <fullName evidence="4">Trigger factor</fullName>
        <ecNumber evidence="4">5.2.1.8</ecNumber>
    </submittedName>
</protein>
<feature type="domain" description="Trigger factor C-terminal" evidence="3">
    <location>
        <begin position="27"/>
        <end position="183"/>
    </location>
</feature>
<dbReference type="GO" id="GO:0015031">
    <property type="term" value="P:protein transport"/>
    <property type="evidence" value="ECO:0007669"/>
    <property type="project" value="InterPro"/>
</dbReference>
<evidence type="ECO:0000313" key="4">
    <source>
        <dbReference type="EMBL" id="MPM50247.1"/>
    </source>
</evidence>
<dbReference type="AlphaFoldDB" id="A0A645AB57"/>
<organism evidence="4">
    <name type="scientific">bioreactor metagenome</name>
    <dbReference type="NCBI Taxonomy" id="1076179"/>
    <lineage>
        <taxon>unclassified sequences</taxon>
        <taxon>metagenomes</taxon>
        <taxon>ecological metagenomes</taxon>
    </lineage>
</organism>
<evidence type="ECO:0000259" key="3">
    <source>
        <dbReference type="Pfam" id="PF05698"/>
    </source>
</evidence>
<keyword evidence="1" id="KW-0697">Rotamase</keyword>
<dbReference type="GO" id="GO:0003755">
    <property type="term" value="F:peptidyl-prolyl cis-trans isomerase activity"/>
    <property type="evidence" value="ECO:0007669"/>
    <property type="project" value="UniProtKB-KW"/>
</dbReference>